<evidence type="ECO:0000256" key="7">
    <source>
        <dbReference type="ARBA" id="ARBA00022692"/>
    </source>
</evidence>
<evidence type="ECO:0000256" key="14">
    <source>
        <dbReference type="ARBA" id="ARBA00022989"/>
    </source>
</evidence>
<keyword evidence="13" id="KW-0460">Magnesium</keyword>
<evidence type="ECO:0000313" key="21">
    <source>
        <dbReference type="EMBL" id="KAG7481059.1"/>
    </source>
</evidence>
<dbReference type="Proteomes" id="UP001046870">
    <property type="component" value="Chromosome 4"/>
</dbReference>
<keyword evidence="9 20" id="KW-0547">Nucleotide-binding</keyword>
<evidence type="ECO:0000256" key="8">
    <source>
        <dbReference type="ARBA" id="ARBA00022723"/>
    </source>
</evidence>
<dbReference type="PANTHER" id="PTHR11782">
    <property type="entry name" value="ADENOSINE/GUANOSINE DIPHOSPHATASE"/>
    <property type="match status" value="1"/>
</dbReference>
<evidence type="ECO:0000256" key="17">
    <source>
        <dbReference type="ARBA" id="ARBA00023180"/>
    </source>
</evidence>
<comment type="catalytic activity">
    <reaction evidence="19">
        <text>a ribonucleoside 5'-triphosphate + 2 H2O = a ribonucleoside 5'-phosphate + 2 phosphate + 2 H(+)</text>
        <dbReference type="Rhea" id="RHEA:36795"/>
        <dbReference type="ChEBI" id="CHEBI:15377"/>
        <dbReference type="ChEBI" id="CHEBI:15378"/>
        <dbReference type="ChEBI" id="CHEBI:43474"/>
        <dbReference type="ChEBI" id="CHEBI:58043"/>
        <dbReference type="ChEBI" id="CHEBI:61557"/>
        <dbReference type="EC" id="3.6.1.5"/>
    </reaction>
</comment>
<organism evidence="21 22">
    <name type="scientific">Megalops atlanticus</name>
    <name type="common">Tarpon</name>
    <name type="synonym">Clupea gigantea</name>
    <dbReference type="NCBI Taxonomy" id="7932"/>
    <lineage>
        <taxon>Eukaryota</taxon>
        <taxon>Metazoa</taxon>
        <taxon>Chordata</taxon>
        <taxon>Craniata</taxon>
        <taxon>Vertebrata</taxon>
        <taxon>Euteleostomi</taxon>
        <taxon>Actinopterygii</taxon>
        <taxon>Neopterygii</taxon>
        <taxon>Teleostei</taxon>
        <taxon>Elopiformes</taxon>
        <taxon>Megalopidae</taxon>
        <taxon>Megalops</taxon>
    </lineage>
</organism>
<keyword evidence="15" id="KW-0472">Membrane</keyword>
<keyword evidence="11" id="KW-0106">Calcium</keyword>
<evidence type="ECO:0000256" key="13">
    <source>
        <dbReference type="ARBA" id="ARBA00022842"/>
    </source>
</evidence>
<evidence type="ECO:0000256" key="5">
    <source>
        <dbReference type="ARBA" id="ARBA00012148"/>
    </source>
</evidence>
<comment type="cofactor">
    <cofactor evidence="2">
        <name>Mg(2+)</name>
        <dbReference type="ChEBI" id="CHEBI:18420"/>
    </cofactor>
</comment>
<protein>
    <recommendedName>
        <fullName evidence="18">Ectonucleoside triphosphate diphosphohydrolase 8</fullName>
        <ecNumber evidence="5">3.6.1.5</ecNumber>
    </recommendedName>
</protein>
<dbReference type="PANTHER" id="PTHR11782:SF31">
    <property type="entry name" value="ECTONUCLEOSIDE TRIPHOSPHATE DIPHOSPHOHYDROLASE 8"/>
    <property type="match status" value="1"/>
</dbReference>
<evidence type="ECO:0000256" key="19">
    <source>
        <dbReference type="ARBA" id="ARBA00049175"/>
    </source>
</evidence>
<evidence type="ECO:0000256" key="10">
    <source>
        <dbReference type="ARBA" id="ARBA00022801"/>
    </source>
</evidence>
<dbReference type="GO" id="GO:0004050">
    <property type="term" value="F:apyrase activity"/>
    <property type="evidence" value="ECO:0007669"/>
    <property type="project" value="UniProtKB-EC"/>
</dbReference>
<keyword evidence="7" id="KW-0812">Transmembrane</keyword>
<dbReference type="Pfam" id="PF01150">
    <property type="entry name" value="GDA1_CD39"/>
    <property type="match status" value="1"/>
</dbReference>
<dbReference type="AlphaFoldDB" id="A0A9D3Q9Q7"/>
<accession>A0A9D3Q9Q7</accession>
<evidence type="ECO:0000256" key="3">
    <source>
        <dbReference type="ARBA" id="ARBA00004651"/>
    </source>
</evidence>
<evidence type="ECO:0000256" key="2">
    <source>
        <dbReference type="ARBA" id="ARBA00001946"/>
    </source>
</evidence>
<reference evidence="21" key="1">
    <citation type="submission" date="2021-01" db="EMBL/GenBank/DDBJ databases">
        <authorList>
            <person name="Zahm M."/>
            <person name="Roques C."/>
            <person name="Cabau C."/>
            <person name="Klopp C."/>
            <person name="Donnadieu C."/>
            <person name="Jouanno E."/>
            <person name="Lampietro C."/>
            <person name="Louis A."/>
            <person name="Herpin A."/>
            <person name="Echchiki A."/>
            <person name="Berthelot C."/>
            <person name="Parey E."/>
            <person name="Roest-Crollius H."/>
            <person name="Braasch I."/>
            <person name="Postlethwait J."/>
            <person name="Bobe J."/>
            <person name="Montfort J."/>
            <person name="Bouchez O."/>
            <person name="Begum T."/>
            <person name="Mejri S."/>
            <person name="Adams A."/>
            <person name="Chen W.-J."/>
            <person name="Guiguen Y."/>
        </authorList>
    </citation>
    <scope>NUCLEOTIDE SEQUENCE</scope>
    <source>
        <strain evidence="21">YG-15Mar2019-1</strain>
        <tissue evidence="21">Brain</tissue>
    </source>
</reference>
<dbReference type="GO" id="GO:0017111">
    <property type="term" value="F:ribonucleoside triphosphate phosphatase activity"/>
    <property type="evidence" value="ECO:0007669"/>
    <property type="project" value="TreeGrafter"/>
</dbReference>
<dbReference type="GO" id="GO:0004382">
    <property type="term" value="F:GDP phosphatase activity"/>
    <property type="evidence" value="ECO:0007669"/>
    <property type="project" value="TreeGrafter"/>
</dbReference>
<comment type="caution">
    <text evidence="21">The sequence shown here is derived from an EMBL/GenBank/DDBJ whole genome shotgun (WGS) entry which is preliminary data.</text>
</comment>
<keyword evidence="17" id="KW-0325">Glycoprotein</keyword>
<evidence type="ECO:0000256" key="6">
    <source>
        <dbReference type="ARBA" id="ARBA00022475"/>
    </source>
</evidence>
<dbReference type="GO" id="GO:0005886">
    <property type="term" value="C:plasma membrane"/>
    <property type="evidence" value="ECO:0007669"/>
    <property type="project" value="UniProtKB-SubCell"/>
</dbReference>
<dbReference type="GO" id="GO:0045134">
    <property type="term" value="F:UDP phosphatase activity"/>
    <property type="evidence" value="ECO:0007669"/>
    <property type="project" value="TreeGrafter"/>
</dbReference>
<name>A0A9D3Q9Q7_MEGAT</name>
<evidence type="ECO:0000256" key="9">
    <source>
        <dbReference type="ARBA" id="ARBA00022741"/>
    </source>
</evidence>
<keyword evidence="16" id="KW-1015">Disulfide bond</keyword>
<evidence type="ECO:0000256" key="12">
    <source>
        <dbReference type="ARBA" id="ARBA00022840"/>
    </source>
</evidence>
<dbReference type="GO" id="GO:0005524">
    <property type="term" value="F:ATP binding"/>
    <property type="evidence" value="ECO:0007669"/>
    <property type="project" value="UniProtKB-KW"/>
</dbReference>
<evidence type="ECO:0000256" key="20">
    <source>
        <dbReference type="PIRSR" id="PIRSR600407-2"/>
    </source>
</evidence>
<keyword evidence="12 20" id="KW-0067">ATP-binding</keyword>
<proteinExistence type="inferred from homology"/>
<sequence>MGGSSTQIAFTPKDPMKDPASAAQLRLYGFDYSVYTHSYLCYGKDQAMGQLLAKLIKAFSAYFYTFNFLGLAPQAPLPQVLSTIESFYKKDWAMVRFTVLI</sequence>
<keyword evidence="22" id="KW-1185">Reference proteome</keyword>
<evidence type="ECO:0000313" key="22">
    <source>
        <dbReference type="Proteomes" id="UP001046870"/>
    </source>
</evidence>
<evidence type="ECO:0000256" key="15">
    <source>
        <dbReference type="ARBA" id="ARBA00023136"/>
    </source>
</evidence>
<comment type="subcellular location">
    <subcellularLocation>
        <location evidence="3">Cell membrane</location>
        <topology evidence="3">Multi-pass membrane protein</topology>
    </subcellularLocation>
</comment>
<keyword evidence="10" id="KW-0378">Hydrolase</keyword>
<evidence type="ECO:0000256" key="1">
    <source>
        <dbReference type="ARBA" id="ARBA00001913"/>
    </source>
</evidence>
<evidence type="ECO:0000256" key="16">
    <source>
        <dbReference type="ARBA" id="ARBA00023157"/>
    </source>
</evidence>
<dbReference type="EC" id="3.6.1.5" evidence="5"/>
<gene>
    <name evidence="21" type="ORF">MATL_G00062830</name>
</gene>
<evidence type="ECO:0000256" key="4">
    <source>
        <dbReference type="ARBA" id="ARBA00009283"/>
    </source>
</evidence>
<keyword evidence="6" id="KW-1003">Cell membrane</keyword>
<dbReference type="Gene3D" id="3.30.420.150">
    <property type="entry name" value="Exopolyphosphatase. Domain 2"/>
    <property type="match status" value="1"/>
</dbReference>
<comment type="similarity">
    <text evidence="4">Belongs to the GDA1/CD39 NTPase family.</text>
</comment>
<dbReference type="InterPro" id="IPR000407">
    <property type="entry name" value="GDA1_CD39_NTPase"/>
</dbReference>
<evidence type="ECO:0000256" key="18">
    <source>
        <dbReference type="ARBA" id="ARBA00039598"/>
    </source>
</evidence>
<dbReference type="OrthoDB" id="6372431at2759"/>
<keyword evidence="8" id="KW-0479">Metal-binding</keyword>
<dbReference type="EMBL" id="JAFDVH010000004">
    <property type="protein sequence ID" value="KAG7481059.1"/>
    <property type="molecule type" value="Genomic_DNA"/>
</dbReference>
<feature type="binding site" evidence="20">
    <location>
        <begin position="3"/>
        <end position="7"/>
    </location>
    <ligand>
        <name>ATP</name>
        <dbReference type="ChEBI" id="CHEBI:30616"/>
    </ligand>
</feature>
<comment type="cofactor">
    <cofactor evidence="1">
        <name>Ca(2+)</name>
        <dbReference type="ChEBI" id="CHEBI:29108"/>
    </cofactor>
</comment>
<evidence type="ECO:0000256" key="11">
    <source>
        <dbReference type="ARBA" id="ARBA00022837"/>
    </source>
</evidence>
<dbReference type="GO" id="GO:0009134">
    <property type="term" value="P:nucleoside diphosphate catabolic process"/>
    <property type="evidence" value="ECO:0007669"/>
    <property type="project" value="TreeGrafter"/>
</dbReference>
<dbReference type="GO" id="GO:0046872">
    <property type="term" value="F:metal ion binding"/>
    <property type="evidence" value="ECO:0007669"/>
    <property type="project" value="UniProtKB-KW"/>
</dbReference>
<keyword evidence="14" id="KW-1133">Transmembrane helix</keyword>